<evidence type="ECO:0000313" key="1">
    <source>
        <dbReference type="EMBL" id="GGE99796.1"/>
    </source>
</evidence>
<accession>A0ABQ1TQP9</accession>
<gene>
    <name evidence="1" type="ORF">GCM10011383_08330</name>
</gene>
<keyword evidence="2" id="KW-1185">Reference proteome</keyword>
<reference evidence="2" key="1">
    <citation type="journal article" date="2019" name="Int. J. Syst. Evol. Microbiol.">
        <title>The Global Catalogue of Microorganisms (GCM) 10K type strain sequencing project: providing services to taxonomists for standard genome sequencing and annotation.</title>
        <authorList>
            <consortium name="The Broad Institute Genomics Platform"/>
            <consortium name="The Broad Institute Genome Sequencing Center for Infectious Disease"/>
            <person name="Wu L."/>
            <person name="Ma J."/>
        </authorList>
    </citation>
    <scope>NUCLEOTIDE SEQUENCE [LARGE SCALE GENOMIC DNA]</scope>
    <source>
        <strain evidence="2">CGMCC 1.15197</strain>
    </source>
</reference>
<evidence type="ECO:0000313" key="2">
    <source>
        <dbReference type="Proteomes" id="UP000632273"/>
    </source>
</evidence>
<dbReference type="RefSeq" id="WP_188811204.1">
    <property type="nucleotide sequence ID" value="NZ_BMHT01000001.1"/>
</dbReference>
<protein>
    <submittedName>
        <fullName evidence="1">Uncharacterized protein</fullName>
    </submittedName>
</protein>
<proteinExistence type="predicted"/>
<dbReference type="Proteomes" id="UP000632273">
    <property type="component" value="Unassembled WGS sequence"/>
</dbReference>
<dbReference type="EMBL" id="BMHT01000001">
    <property type="protein sequence ID" value="GGE99796.1"/>
    <property type="molecule type" value="Genomic_DNA"/>
</dbReference>
<sequence>MSDRIGRGEFLVLSSFIQNQFSPTGIMQDTTTLAQQISAAASVATCSINLSTDPKRIAIIKVWNAMLRGARKYVESEGFVCNVKLHSGAGVSMARVAQFILSQTDTHDCVPFLINRENVI</sequence>
<organism evidence="1 2">
    <name type="scientific">Hymenobacter cavernae</name>
    <dbReference type="NCBI Taxonomy" id="2044852"/>
    <lineage>
        <taxon>Bacteria</taxon>
        <taxon>Pseudomonadati</taxon>
        <taxon>Bacteroidota</taxon>
        <taxon>Cytophagia</taxon>
        <taxon>Cytophagales</taxon>
        <taxon>Hymenobacteraceae</taxon>
        <taxon>Hymenobacter</taxon>
    </lineage>
</organism>
<name>A0ABQ1TQP9_9BACT</name>
<comment type="caution">
    <text evidence="1">The sequence shown here is derived from an EMBL/GenBank/DDBJ whole genome shotgun (WGS) entry which is preliminary data.</text>
</comment>